<keyword evidence="3" id="KW-0413">Isomerase</keyword>
<evidence type="ECO:0000256" key="5">
    <source>
        <dbReference type="ARBA" id="ARBA00034617"/>
    </source>
</evidence>
<evidence type="ECO:0000256" key="4">
    <source>
        <dbReference type="ARBA" id="ARBA00023242"/>
    </source>
</evidence>
<gene>
    <name evidence="8" type="ORF">BDP27DRAFT_1432655</name>
</gene>
<dbReference type="Proteomes" id="UP000772434">
    <property type="component" value="Unassembled WGS sequence"/>
</dbReference>
<accession>A0A9P5TX76</accession>
<name>A0A9P5TX76_9AGAR</name>
<evidence type="ECO:0000256" key="6">
    <source>
        <dbReference type="ARBA" id="ARBA00034808"/>
    </source>
</evidence>
<dbReference type="PANTHER" id="PTHR13710:SF153">
    <property type="entry name" value="RECQ-LIKE DNA HELICASE BLM"/>
    <property type="match status" value="1"/>
</dbReference>
<organism evidence="8 9">
    <name type="scientific">Rhodocollybia butyracea</name>
    <dbReference type="NCBI Taxonomy" id="206335"/>
    <lineage>
        <taxon>Eukaryota</taxon>
        <taxon>Fungi</taxon>
        <taxon>Dikarya</taxon>
        <taxon>Basidiomycota</taxon>
        <taxon>Agaricomycotina</taxon>
        <taxon>Agaricomycetes</taxon>
        <taxon>Agaricomycetidae</taxon>
        <taxon>Agaricales</taxon>
        <taxon>Marasmiineae</taxon>
        <taxon>Omphalotaceae</taxon>
        <taxon>Rhodocollybia</taxon>
    </lineage>
</organism>
<keyword evidence="9" id="KW-1185">Reference proteome</keyword>
<comment type="similarity">
    <text evidence="1">Belongs to the helicase family. RecQ subfamily.</text>
</comment>
<dbReference type="GO" id="GO:0005737">
    <property type="term" value="C:cytoplasm"/>
    <property type="evidence" value="ECO:0007669"/>
    <property type="project" value="TreeGrafter"/>
</dbReference>
<evidence type="ECO:0000256" key="3">
    <source>
        <dbReference type="ARBA" id="ARBA00023235"/>
    </source>
</evidence>
<feature type="domain" description="Helicase C-terminal" evidence="7">
    <location>
        <begin position="239"/>
        <end position="404"/>
    </location>
</feature>
<dbReference type="EC" id="5.6.2.4" evidence="6"/>
<dbReference type="GO" id="GO:0000724">
    <property type="term" value="P:double-strand break repair via homologous recombination"/>
    <property type="evidence" value="ECO:0007669"/>
    <property type="project" value="TreeGrafter"/>
</dbReference>
<dbReference type="EMBL" id="JADNRY010000373">
    <property type="protein sequence ID" value="KAF9058486.1"/>
    <property type="molecule type" value="Genomic_DNA"/>
</dbReference>
<dbReference type="OrthoDB" id="5952536at2759"/>
<keyword evidence="4" id="KW-0539">Nucleus</keyword>
<comment type="catalytic activity">
    <reaction evidence="5">
        <text>Couples ATP hydrolysis with the unwinding of duplex DNA by translocating in the 3'-5' direction.</text>
        <dbReference type="EC" id="5.6.2.4"/>
    </reaction>
</comment>
<sequence length="472" mass="52953">MYYASRGAENSQAVAAASSFSFKDGNSLVIAGTGFGKTHIMALLMLLENSGSTRVSITISPLKRLQAMQVTSFLDKYGINTVAVNQDTPRNKEYWKKHIHDGAINSSQLGTAQHLIVTAEQLFKSPEGHFTRLALLSVTIYSVDDSFTSTSMKYILCITWEGIAFGLSAFRPSWGRFSELKITLPRTLIWNAFTATCPDHVKHTLESSFLGSEYSLVQQCTNRPSIIYARHCVVGNFDVLQNYLCFIRSPFPTNGSLQDQPRVLLFFDSNALALCVSRYLDKHIPEQFRATGFVRHYYSTMSPQYLQIAHDEFTWPDGSCRILCATSAESTGVDFPDVRITVNVGIVDESESDQRKGRGDRDERGGIHVTLFEPWVLNVKLEEFNDESLPFHNDQIVLALYSSLAQTNVNVFRTQELLLYLHHVSENTKLIILPTALPHVLTTSHFVVMGLHTPTTNFNFKTISLVLSMLLL</sequence>
<proteinExistence type="inferred from homology"/>
<dbReference type="PANTHER" id="PTHR13710">
    <property type="entry name" value="DNA HELICASE RECQ FAMILY MEMBER"/>
    <property type="match status" value="1"/>
</dbReference>
<dbReference type="InterPro" id="IPR001650">
    <property type="entry name" value="Helicase_C-like"/>
</dbReference>
<protein>
    <recommendedName>
        <fullName evidence="6">DNA 3'-5' helicase</fullName>
        <ecNumber evidence="6">5.6.2.4</ecNumber>
    </recommendedName>
</protein>
<evidence type="ECO:0000313" key="8">
    <source>
        <dbReference type="EMBL" id="KAF9058486.1"/>
    </source>
</evidence>
<dbReference type="GO" id="GO:0005694">
    <property type="term" value="C:chromosome"/>
    <property type="evidence" value="ECO:0007669"/>
    <property type="project" value="TreeGrafter"/>
</dbReference>
<dbReference type="GO" id="GO:0009378">
    <property type="term" value="F:four-way junction helicase activity"/>
    <property type="evidence" value="ECO:0007669"/>
    <property type="project" value="TreeGrafter"/>
</dbReference>
<comment type="caution">
    <text evidence="8">The sequence shown here is derived from an EMBL/GenBank/DDBJ whole genome shotgun (WGS) entry which is preliminary data.</text>
</comment>
<keyword evidence="8" id="KW-0378">Hydrolase</keyword>
<evidence type="ECO:0000256" key="1">
    <source>
        <dbReference type="ARBA" id="ARBA00005446"/>
    </source>
</evidence>
<reference evidence="8" key="1">
    <citation type="submission" date="2020-11" db="EMBL/GenBank/DDBJ databases">
        <authorList>
            <consortium name="DOE Joint Genome Institute"/>
            <person name="Ahrendt S."/>
            <person name="Riley R."/>
            <person name="Andreopoulos W."/>
            <person name="Labutti K."/>
            <person name="Pangilinan J."/>
            <person name="Ruiz-Duenas F.J."/>
            <person name="Barrasa J.M."/>
            <person name="Sanchez-Garcia M."/>
            <person name="Camarero S."/>
            <person name="Miyauchi S."/>
            <person name="Serrano A."/>
            <person name="Linde D."/>
            <person name="Babiker R."/>
            <person name="Drula E."/>
            <person name="Ayuso-Fernandez I."/>
            <person name="Pacheco R."/>
            <person name="Padilla G."/>
            <person name="Ferreira P."/>
            <person name="Barriuso J."/>
            <person name="Kellner H."/>
            <person name="Castanera R."/>
            <person name="Alfaro M."/>
            <person name="Ramirez L."/>
            <person name="Pisabarro A.G."/>
            <person name="Kuo A."/>
            <person name="Tritt A."/>
            <person name="Lipzen A."/>
            <person name="He G."/>
            <person name="Yan M."/>
            <person name="Ng V."/>
            <person name="Cullen D."/>
            <person name="Martin F."/>
            <person name="Rosso M.-N."/>
            <person name="Henrissat B."/>
            <person name="Hibbett D."/>
            <person name="Martinez A.T."/>
            <person name="Grigoriev I.V."/>
        </authorList>
    </citation>
    <scope>NUCLEOTIDE SEQUENCE</scope>
    <source>
        <strain evidence="8">AH 40177</strain>
    </source>
</reference>
<evidence type="ECO:0000259" key="7">
    <source>
        <dbReference type="PROSITE" id="PS51194"/>
    </source>
</evidence>
<dbReference type="GO" id="GO:0043138">
    <property type="term" value="F:3'-5' DNA helicase activity"/>
    <property type="evidence" value="ECO:0007669"/>
    <property type="project" value="UniProtKB-EC"/>
</dbReference>
<dbReference type="InterPro" id="IPR027417">
    <property type="entry name" value="P-loop_NTPase"/>
</dbReference>
<dbReference type="Gene3D" id="3.40.50.300">
    <property type="entry name" value="P-loop containing nucleotide triphosphate hydrolases"/>
    <property type="match status" value="2"/>
</dbReference>
<dbReference type="Pfam" id="PF00271">
    <property type="entry name" value="Helicase_C"/>
    <property type="match status" value="1"/>
</dbReference>
<evidence type="ECO:0000256" key="2">
    <source>
        <dbReference type="ARBA" id="ARBA00023125"/>
    </source>
</evidence>
<dbReference type="SUPFAM" id="SSF52540">
    <property type="entry name" value="P-loop containing nucleoside triphosphate hydrolases"/>
    <property type="match status" value="1"/>
</dbReference>
<dbReference type="AlphaFoldDB" id="A0A9P5TX76"/>
<dbReference type="GO" id="GO:0016787">
    <property type="term" value="F:hydrolase activity"/>
    <property type="evidence" value="ECO:0007669"/>
    <property type="project" value="UniProtKB-KW"/>
</dbReference>
<keyword evidence="2" id="KW-0238">DNA-binding</keyword>
<evidence type="ECO:0000313" key="9">
    <source>
        <dbReference type="Proteomes" id="UP000772434"/>
    </source>
</evidence>
<dbReference type="GO" id="GO:0003677">
    <property type="term" value="F:DNA binding"/>
    <property type="evidence" value="ECO:0007669"/>
    <property type="project" value="UniProtKB-KW"/>
</dbReference>
<dbReference type="PROSITE" id="PS51194">
    <property type="entry name" value="HELICASE_CTER"/>
    <property type="match status" value="1"/>
</dbReference>
<dbReference type="GO" id="GO:0005634">
    <property type="term" value="C:nucleus"/>
    <property type="evidence" value="ECO:0007669"/>
    <property type="project" value="TreeGrafter"/>
</dbReference>